<feature type="compositionally biased region" description="Low complexity" evidence="1">
    <location>
        <begin position="1958"/>
        <end position="1970"/>
    </location>
</feature>
<evidence type="ECO:0000256" key="2">
    <source>
        <dbReference type="SAM" id="Phobius"/>
    </source>
</evidence>
<feature type="transmembrane region" description="Helical" evidence="2">
    <location>
        <begin position="140"/>
        <end position="160"/>
    </location>
</feature>
<feature type="compositionally biased region" description="Low complexity" evidence="1">
    <location>
        <begin position="629"/>
        <end position="639"/>
    </location>
</feature>
<feature type="region of interest" description="Disordered" evidence="1">
    <location>
        <begin position="1870"/>
        <end position="1889"/>
    </location>
</feature>
<feature type="compositionally biased region" description="Basic and acidic residues" evidence="1">
    <location>
        <begin position="1496"/>
        <end position="1532"/>
    </location>
</feature>
<feature type="region of interest" description="Disordered" evidence="1">
    <location>
        <begin position="1588"/>
        <end position="1653"/>
    </location>
</feature>
<feature type="compositionally biased region" description="Basic residues" evidence="1">
    <location>
        <begin position="1682"/>
        <end position="1693"/>
    </location>
</feature>
<feature type="region of interest" description="Disordered" evidence="1">
    <location>
        <begin position="2383"/>
        <end position="2406"/>
    </location>
</feature>
<feature type="compositionally biased region" description="Acidic residues" evidence="1">
    <location>
        <begin position="795"/>
        <end position="808"/>
    </location>
</feature>
<feature type="compositionally biased region" description="Basic and acidic residues" evidence="1">
    <location>
        <begin position="1768"/>
        <end position="1779"/>
    </location>
</feature>
<feature type="compositionally biased region" description="Basic and acidic residues" evidence="1">
    <location>
        <begin position="1091"/>
        <end position="1100"/>
    </location>
</feature>
<keyword evidence="2" id="KW-1133">Transmembrane helix</keyword>
<feature type="compositionally biased region" description="Basic and acidic residues" evidence="1">
    <location>
        <begin position="467"/>
        <end position="476"/>
    </location>
</feature>
<accession>A0A2A9M389</accession>
<feature type="transmembrane region" description="Helical" evidence="2">
    <location>
        <begin position="166"/>
        <end position="188"/>
    </location>
</feature>
<feature type="transmembrane region" description="Helical" evidence="2">
    <location>
        <begin position="2301"/>
        <end position="2321"/>
    </location>
</feature>
<feature type="region of interest" description="Disordered" evidence="1">
    <location>
        <begin position="549"/>
        <end position="575"/>
    </location>
</feature>
<feature type="compositionally biased region" description="Low complexity" evidence="1">
    <location>
        <begin position="1379"/>
        <end position="1389"/>
    </location>
</feature>
<feature type="region of interest" description="Disordered" evidence="1">
    <location>
        <begin position="778"/>
        <end position="937"/>
    </location>
</feature>
<feature type="compositionally biased region" description="Acidic residues" evidence="1">
    <location>
        <begin position="2385"/>
        <end position="2394"/>
    </location>
</feature>
<feature type="region of interest" description="Disordered" evidence="1">
    <location>
        <begin position="2019"/>
        <end position="2060"/>
    </location>
</feature>
<proteinExistence type="predicted"/>
<sequence length="2406" mass="254249">MRMQWFLLRHAYFIKGEDFAVAVALLDLALYVLVGTDSLRFLGHSPDKALFGMVTSALLFIVALCGFVIVRMFRTSKYKVETYIMPVLIICNIASVFYMQLINKFVGFMTLQLPVLIFLITGYPYVWLVAFVLVGMGGGLIAQSVVCSVALTSGCPPYLWVDVGLYALQMVSGAVAYFTVYELGILIVRYKRHPARYLDAFSDLTALDTIVFSPVFGLGGEAARQVQVNQLVAPEKPHLDGLTFLRSASQVSQTTNRLVSRSFYHANTPGSGQTRDGHPFERNPPDRAERPSSANLSFHGNPSLAAHHGAPHAPSAPLGSGAPGGAPAVPKALIQHAAALQAGVGSGSPMQAAAGLVGAGRPSVPRGGHLQRGDGSGGDSVGGVCPPTSQGLVSGAAGGGGAASAPSSTDDRSRPPAAEPAPSSPVEDRHGGQAGGGVVGLLRGLTSKCSAALSDAGRRVGGSQESSRWRSRDRLSSRSTCEQHGTGGHGKPGERSSVPILLPRPSAAVTAGSGGESELRSQCLSGLSTHALGGEGLGGASAVSCASSQSSKTTRTGKAAQARSSSSDVARGRERAEPLVSETVLHQAALPSFSSSFAASDACVSLSYRARSRKRALSVDAVGRGESGGADAAGRAAKSGRGRESRREAGEGAFHEFSPSSLAKKEDVFPCDERFAPTAGATGFASVFPLFDGESSFPPEANVREDAPKLLGGAEVWGYDPAHPPAGYARRATGGVDEQSSQLPLFPSAAAEAQVRSALQYHRRWFFSQLLHFRRARRRNRQRGRRSGDPAAYSEDSEGADASSDDSTADARRRRARRRSGCSPRAERYDSGSDEETHLWLRARDSEEVASDASEGSHERSRWRDVSASSIDASSDAKEGESSASSGEADDSYALSGMQCRRLRRSDASADASVSTSSRSPARCGAGRKGRARTGASSVSASSFASSAFRRYLPFLFASGTRRRSSKPLSDEEPEMLNEVAEARSRRWGSRRFSAAEGDVSEGVCSASSAGVSAAGVSAAGVSAAGVSAAESEEVCERCCEASSGSRSSRSCSLERRSRGGRFSRKRRAKGRRRLSSRVRASSSSSSPSPARRERARDGDYVAVDLAPLPSRIFFDTFLNSIRRAEQLTKQASAPGHLPVFSVSASSPAGPPVPPSSSPSTDGARGGEAPTAAKPASGQPAAGPQVSAQGRKGASSEGLEKYYAMLLPSLPPFPSSRPLAVARGKKGLHRVADASMSARGGEAGTGASPQSALFVDGKRLAQAVAVSASAGLECGSEGPGRDEQKQGLRRALCASPADLASRLHRLPRAPALASPPLLQATVATCPQPPSLASSPSSGLASSVCVQRSQSVAAASARVSIELGDLARQPSPPHAKLAHTHAAAALSPSSDPTTRATSVPPRSVSDAGSASAETEDGSEGAVERRLSSVVVPRDPQELHRCRRSWSACGPATAGCASGPPPLADRAASRAPQVDGAAFPMQDCKRGRCRRCGRTCRHRESPRRGAGCGDRKRSAAGGRERETSDRSEREERSQARTLRRRRPRRSRLLSPAISTASCSSRERRSRRAVGGVAQLTPICVDEDCGQGDDLLSPLLRSESEEAPGDVRDSLSIDSDASCDSRDLSGRQQGGRRSRASSLPSAAEGEPAGEPDQRAGGWLASWLFGPWGVSEGERGGGGARGEKRRDRRSRRRRHSKVSRDRLLVQAGYALSGEDATRAFADCSRKAWLREDGSGASTSQYSSFGRAGGRRRESPETLEPARSATAEDDEDRLAVSHGRDACGKRRRKGRWASTTSPEQREWGGRGAWHTTSALDAPPASPPTWAPAVPTPSPSSFSFSALDQEADAGEGRAEAAAAAASGAADLIRRFFAATELHRSEPRPEKPEGAADGAVAADAAAAPLHMLAHSFATAATAEGPPSPKAARDNLSSSHSGLAAIGAPRSLTSQASLPRSAPAQPQGHAPATASAPGSAASVRSSALPSSGRAGGMPSATSHAFASTASSPSGLAAAADLGPRASRLGLGRGAYRAGTGTRAAPSTKATRPLKSGYISSVGGGGGSAESSRGKMTRYHIVQKFHDRLPWWVARIIVYSDAALENCRRRRRLMQRATWRTKVAMPVRNMLGLFSDEKIETWYVQWLNAFNAKYYPRVAWLLFLVCLYATAFHGLLRLRNFVDNYPLCRDAVRDSPLGEIGFFTLVAVRFASQPILSMLLLLPVLRHSGSKIVECFTSRGPVTPPKSYKLYRWMLGLSLLQFAYSVFDNTWHLFAAPPTRHISPLTIIPPSAGLEVAVVQTVFILAVRTPTINVIFCLYFIVYLLIFFFVLPAGAQQAQLFAVSLAGWLFTCIGGQLFYTRAFEVNRRRLFCKYVLPYMLYLEEIAAILYSNPQGEYPPDEGSDDEVSLASAHPAVERS</sequence>
<evidence type="ECO:0000313" key="3">
    <source>
        <dbReference type="EMBL" id="PFH32958.1"/>
    </source>
</evidence>
<feature type="region of interest" description="Disordered" evidence="1">
    <location>
        <begin position="1666"/>
        <end position="1696"/>
    </location>
</feature>
<feature type="transmembrane region" description="Helical" evidence="2">
    <location>
        <begin position="49"/>
        <end position="70"/>
    </location>
</feature>
<feature type="compositionally biased region" description="Low complexity" evidence="1">
    <location>
        <begin position="1139"/>
        <end position="1148"/>
    </location>
</feature>
<feature type="compositionally biased region" description="Basic residues" evidence="1">
    <location>
        <begin position="1535"/>
        <end position="1545"/>
    </location>
</feature>
<dbReference type="Proteomes" id="UP000224006">
    <property type="component" value="Chromosome VIII"/>
</dbReference>
<feature type="transmembrane region" description="Helical" evidence="2">
    <location>
        <begin position="2237"/>
        <end position="2254"/>
    </location>
</feature>
<name>A0A2A9M389_BESBE</name>
<feature type="region of interest" description="Disordered" evidence="1">
    <location>
        <begin position="1044"/>
        <end position="1100"/>
    </location>
</feature>
<feature type="transmembrane region" description="Helical" evidence="2">
    <location>
        <begin position="113"/>
        <end position="133"/>
    </location>
</feature>
<feature type="compositionally biased region" description="Low complexity" evidence="1">
    <location>
        <begin position="2019"/>
        <end position="2032"/>
    </location>
</feature>
<dbReference type="VEuPathDB" id="ToxoDB:BESB_081570"/>
<feature type="region of interest" description="Disordered" evidence="1">
    <location>
        <begin position="1366"/>
        <end position="1430"/>
    </location>
</feature>
<feature type="region of interest" description="Disordered" evidence="1">
    <location>
        <begin position="454"/>
        <end position="499"/>
    </location>
</feature>
<feature type="region of interest" description="Disordered" evidence="1">
    <location>
        <begin position="260"/>
        <end position="324"/>
    </location>
</feature>
<feature type="compositionally biased region" description="Low complexity" evidence="1">
    <location>
        <begin position="909"/>
        <end position="925"/>
    </location>
</feature>
<feature type="region of interest" description="Disordered" evidence="1">
    <location>
        <begin position="623"/>
        <end position="656"/>
    </location>
</feature>
<feature type="region of interest" description="Disordered" evidence="1">
    <location>
        <begin position="1727"/>
        <end position="1832"/>
    </location>
</feature>
<feature type="transmembrane region" description="Helical" evidence="2">
    <location>
        <begin position="2274"/>
        <end position="2294"/>
    </location>
</feature>
<feature type="transmembrane region" description="Helical" evidence="2">
    <location>
        <begin position="12"/>
        <end position="34"/>
    </location>
</feature>
<feature type="compositionally biased region" description="Low complexity" evidence="1">
    <location>
        <begin position="1986"/>
        <end position="1995"/>
    </location>
</feature>
<dbReference type="OrthoDB" id="365362at2759"/>
<organism evidence="3 4">
    <name type="scientific">Besnoitia besnoiti</name>
    <name type="common">Apicomplexan protozoan</name>
    <dbReference type="NCBI Taxonomy" id="94643"/>
    <lineage>
        <taxon>Eukaryota</taxon>
        <taxon>Sar</taxon>
        <taxon>Alveolata</taxon>
        <taxon>Apicomplexa</taxon>
        <taxon>Conoidasida</taxon>
        <taxon>Coccidia</taxon>
        <taxon>Eucoccidiorida</taxon>
        <taxon>Eimeriorina</taxon>
        <taxon>Sarcocystidae</taxon>
        <taxon>Besnoitia</taxon>
    </lineage>
</organism>
<evidence type="ECO:0008006" key="5">
    <source>
        <dbReference type="Google" id="ProtNLM"/>
    </source>
</evidence>
<keyword evidence="2" id="KW-0472">Membrane</keyword>
<dbReference type="GeneID" id="40313083"/>
<dbReference type="KEGG" id="bbes:BESB_081570"/>
<keyword evidence="4" id="KW-1185">Reference proteome</keyword>
<feature type="region of interest" description="Disordered" evidence="1">
    <location>
        <begin position="1496"/>
        <end position="1567"/>
    </location>
</feature>
<feature type="region of interest" description="Disordered" evidence="1">
    <location>
        <begin position="1230"/>
        <end position="1249"/>
    </location>
</feature>
<protein>
    <recommendedName>
        <fullName evidence="5">Transmembrane protein</fullName>
    </recommendedName>
</protein>
<feature type="compositionally biased region" description="Low complexity" evidence="1">
    <location>
        <begin position="1078"/>
        <end position="1090"/>
    </location>
</feature>
<feature type="compositionally biased region" description="Low complexity" evidence="1">
    <location>
        <begin position="1546"/>
        <end position="1557"/>
    </location>
</feature>
<feature type="compositionally biased region" description="Polar residues" evidence="1">
    <location>
        <begin position="552"/>
        <end position="568"/>
    </location>
</feature>
<reference evidence="3 4" key="1">
    <citation type="submission" date="2017-09" db="EMBL/GenBank/DDBJ databases">
        <title>Genome sequencing of Besnoitia besnoiti strain Bb-Ger1.</title>
        <authorList>
            <person name="Schares G."/>
            <person name="Venepally P."/>
            <person name="Lorenzi H.A."/>
        </authorList>
    </citation>
    <scope>NUCLEOTIDE SEQUENCE [LARGE SCALE GENOMIC DNA]</scope>
    <source>
        <strain evidence="3 4">Bb-Ger1</strain>
    </source>
</reference>
<feature type="region of interest" description="Disordered" evidence="1">
    <location>
        <begin position="1139"/>
        <end position="1194"/>
    </location>
</feature>
<feature type="compositionally biased region" description="Basic and acidic residues" evidence="1">
    <location>
        <begin position="275"/>
        <end position="290"/>
    </location>
</feature>
<evidence type="ECO:0000313" key="4">
    <source>
        <dbReference type="Proteomes" id="UP000224006"/>
    </source>
</evidence>
<dbReference type="RefSeq" id="XP_029216967.1">
    <property type="nucleotide sequence ID" value="XM_029366507.1"/>
</dbReference>
<gene>
    <name evidence="3" type="ORF">BESB_081570</name>
</gene>
<keyword evidence="2" id="KW-0812">Transmembrane</keyword>
<feature type="transmembrane region" description="Helical" evidence="2">
    <location>
        <begin position="82"/>
        <end position="101"/>
    </location>
</feature>
<dbReference type="EMBL" id="NWUJ01000009">
    <property type="protein sequence ID" value="PFH32958.1"/>
    <property type="molecule type" value="Genomic_DNA"/>
</dbReference>
<feature type="transmembrane region" description="Helical" evidence="2">
    <location>
        <begin position="200"/>
        <end position="220"/>
    </location>
</feature>
<feature type="compositionally biased region" description="Basic residues" evidence="1">
    <location>
        <begin position="1059"/>
        <end position="1077"/>
    </location>
</feature>
<feature type="compositionally biased region" description="Basic and acidic residues" evidence="1">
    <location>
        <begin position="1870"/>
        <end position="1883"/>
    </location>
</feature>
<feature type="transmembrane region" description="Helical" evidence="2">
    <location>
        <begin position="2327"/>
        <end position="2346"/>
    </location>
</feature>
<feature type="compositionally biased region" description="Pro residues" evidence="1">
    <location>
        <begin position="1814"/>
        <end position="1828"/>
    </location>
</feature>
<feature type="region of interest" description="Disordered" evidence="1">
    <location>
        <begin position="1942"/>
        <end position="1995"/>
    </location>
</feature>
<feature type="compositionally biased region" description="Basic and acidic residues" evidence="1">
    <location>
        <begin position="855"/>
        <end position="865"/>
    </location>
</feature>
<feature type="region of interest" description="Disordered" evidence="1">
    <location>
        <begin position="1910"/>
        <end position="1930"/>
    </location>
</feature>
<feature type="transmembrane region" description="Helical" evidence="2">
    <location>
        <begin position="2145"/>
        <end position="2163"/>
    </location>
</feature>
<evidence type="ECO:0000256" key="1">
    <source>
        <dbReference type="SAM" id="MobiDB-lite"/>
    </source>
</evidence>
<feature type="compositionally biased region" description="Basic and acidic residues" evidence="1">
    <location>
        <begin position="641"/>
        <end position="654"/>
    </location>
</feature>
<feature type="compositionally biased region" description="Low complexity" evidence="1">
    <location>
        <begin position="302"/>
        <end position="324"/>
    </location>
</feature>
<comment type="caution">
    <text evidence="3">The sequence shown here is derived from an EMBL/GenBank/DDBJ whole genome shotgun (WGS) entry which is preliminary data.</text>
</comment>
<feature type="compositionally biased region" description="Basic and acidic residues" evidence="1">
    <location>
        <begin position="825"/>
        <end position="847"/>
    </location>
</feature>
<feature type="region of interest" description="Disordered" evidence="1">
    <location>
        <begin position="345"/>
        <end position="439"/>
    </location>
</feature>